<sequence>MGNETGRMALALVAGGTIVWVAERLLCLRGLRLKALAEYARVRARDTEGHHTLHAELTQVNRRVSEIQRLLEEPV</sequence>
<dbReference type="RefSeq" id="WP_377851661.1">
    <property type="nucleotide sequence ID" value="NZ_JBHLZU010000009.1"/>
</dbReference>
<keyword evidence="2" id="KW-1185">Reference proteome</keyword>
<accession>A0ABV5ZU94</accession>
<comment type="caution">
    <text evidence="1">The sequence shown here is derived from an EMBL/GenBank/DDBJ whole genome shotgun (WGS) entry which is preliminary data.</text>
</comment>
<dbReference type="Proteomes" id="UP001589693">
    <property type="component" value="Unassembled WGS sequence"/>
</dbReference>
<reference evidence="1 2" key="1">
    <citation type="submission" date="2024-09" db="EMBL/GenBank/DDBJ databases">
        <authorList>
            <person name="Sun Q."/>
            <person name="Mori K."/>
        </authorList>
    </citation>
    <scope>NUCLEOTIDE SEQUENCE [LARGE SCALE GENOMIC DNA]</scope>
    <source>
        <strain evidence="1 2">TBRC 7907</strain>
    </source>
</reference>
<protein>
    <submittedName>
        <fullName evidence="1">Uncharacterized protein</fullName>
    </submittedName>
</protein>
<gene>
    <name evidence="1" type="ORF">ACFFQA_11025</name>
</gene>
<evidence type="ECO:0000313" key="1">
    <source>
        <dbReference type="EMBL" id="MFB9904462.1"/>
    </source>
</evidence>
<proteinExistence type="predicted"/>
<dbReference type="EMBL" id="JBHLZU010000009">
    <property type="protein sequence ID" value="MFB9904462.1"/>
    <property type="molecule type" value="Genomic_DNA"/>
</dbReference>
<evidence type="ECO:0000313" key="2">
    <source>
        <dbReference type="Proteomes" id="UP001589693"/>
    </source>
</evidence>
<name>A0ABV5ZU94_9PSEU</name>
<organism evidence="1 2">
    <name type="scientific">Allokutzneria oryzae</name>
    <dbReference type="NCBI Taxonomy" id="1378989"/>
    <lineage>
        <taxon>Bacteria</taxon>
        <taxon>Bacillati</taxon>
        <taxon>Actinomycetota</taxon>
        <taxon>Actinomycetes</taxon>
        <taxon>Pseudonocardiales</taxon>
        <taxon>Pseudonocardiaceae</taxon>
        <taxon>Allokutzneria</taxon>
    </lineage>
</organism>